<evidence type="ECO:0000313" key="5">
    <source>
        <dbReference type="Proteomes" id="UP000321230"/>
    </source>
</evidence>
<dbReference type="InterPro" id="IPR001444">
    <property type="entry name" value="Flag_bb_rod_N"/>
</dbReference>
<name>A0A511B0Z0_9PROT</name>
<dbReference type="GO" id="GO:0009425">
    <property type="term" value="C:bacterial-type flagellum basal body"/>
    <property type="evidence" value="ECO:0007669"/>
    <property type="project" value="UniProtKB-SubCell"/>
</dbReference>
<accession>A0A511B0Z0</accession>
<dbReference type="AlphaFoldDB" id="A0A511B0Z0"/>
<feature type="region of interest" description="Disordered" evidence="2">
    <location>
        <begin position="66"/>
        <end position="89"/>
    </location>
</feature>
<protein>
    <submittedName>
        <fullName evidence="4">Flagellar basal body rod protein FlgB</fullName>
    </submittedName>
</protein>
<keyword evidence="4" id="KW-0282">Flagellum</keyword>
<dbReference type="EMBL" id="BJUZ01000002">
    <property type="protein sequence ID" value="GEK94129.1"/>
    <property type="molecule type" value="Genomic_DNA"/>
</dbReference>
<dbReference type="Proteomes" id="UP000321230">
    <property type="component" value="Unassembled WGS sequence"/>
</dbReference>
<dbReference type="Pfam" id="PF00460">
    <property type="entry name" value="Flg_bb_rod"/>
    <property type="match status" value="1"/>
</dbReference>
<feature type="domain" description="Flagellar basal body rod protein N-terminal" evidence="3">
    <location>
        <begin position="20"/>
        <end position="45"/>
    </location>
</feature>
<comment type="subcellular location">
    <subcellularLocation>
        <location evidence="1">Bacterial flagellum basal body</location>
    </subcellularLocation>
</comment>
<gene>
    <name evidence="4" type="primary">flgB</name>
    <name evidence="4" type="ORF">GWA01_18990</name>
</gene>
<evidence type="ECO:0000259" key="3">
    <source>
        <dbReference type="Pfam" id="PF00460"/>
    </source>
</evidence>
<keyword evidence="4" id="KW-0966">Cell projection</keyword>
<sequence length="130" mass="14205">MQNADLNRAGGTDLFALGQDRMQWLQARQNVLAGNIANANTPDYTARDVSPFQAALGEFDITPTATHANHIGAPSNGAHEIETESEQSIDGNQVTLDQQLEKVADVNDQQHMAVNIYSKYMNMFQTALGK</sequence>
<dbReference type="OrthoDB" id="9788334at2"/>
<comment type="caution">
    <text evidence="4">The sequence shown here is derived from an EMBL/GenBank/DDBJ whole genome shotgun (WGS) entry which is preliminary data.</text>
</comment>
<evidence type="ECO:0000313" key="4">
    <source>
        <dbReference type="EMBL" id="GEK94129.1"/>
    </source>
</evidence>
<keyword evidence="5" id="KW-1185">Reference proteome</keyword>
<organism evidence="4 5">
    <name type="scientific">Gluconobacter wancherniae NBRC 103581</name>
    <dbReference type="NCBI Taxonomy" id="656744"/>
    <lineage>
        <taxon>Bacteria</taxon>
        <taxon>Pseudomonadati</taxon>
        <taxon>Pseudomonadota</taxon>
        <taxon>Alphaproteobacteria</taxon>
        <taxon>Acetobacterales</taxon>
        <taxon>Acetobacteraceae</taxon>
        <taxon>Gluconobacter</taxon>
    </lineage>
</organism>
<evidence type="ECO:0000256" key="1">
    <source>
        <dbReference type="ARBA" id="ARBA00004117"/>
    </source>
</evidence>
<proteinExistence type="predicted"/>
<keyword evidence="4" id="KW-0969">Cilium</keyword>
<reference evidence="4 5" key="1">
    <citation type="submission" date="2019-07" db="EMBL/GenBank/DDBJ databases">
        <title>Whole genome shotgun sequence of Gluconobacter wancherniae NBRC 103581.</title>
        <authorList>
            <person name="Hosoyama A."/>
            <person name="Uohara A."/>
            <person name="Ohji S."/>
            <person name="Ichikawa N."/>
        </authorList>
    </citation>
    <scope>NUCLEOTIDE SEQUENCE [LARGE SCALE GENOMIC DNA]</scope>
    <source>
        <strain evidence="4 5">NBRC 103581</strain>
    </source>
</reference>
<evidence type="ECO:0000256" key="2">
    <source>
        <dbReference type="SAM" id="MobiDB-lite"/>
    </source>
</evidence>
<dbReference type="RefSeq" id="WP_146796902.1">
    <property type="nucleotide sequence ID" value="NZ_BARC01000006.1"/>
</dbReference>